<feature type="domain" description="4Fe-4S ferredoxin-type" evidence="12">
    <location>
        <begin position="101"/>
        <end position="130"/>
    </location>
</feature>
<keyword evidence="2" id="KW-0004">4Fe-4S</keyword>
<name>A0A9D1VRC7_9BACT</name>
<dbReference type="GO" id="GO:0016020">
    <property type="term" value="C:membrane"/>
    <property type="evidence" value="ECO:0007669"/>
    <property type="project" value="InterPro"/>
</dbReference>
<dbReference type="PANTHER" id="PTHR10849">
    <property type="entry name" value="NADH DEHYDROGENASE UBIQUINONE IRON-SULFUR PROTEIN 8, MITOCHONDRIAL"/>
    <property type="match status" value="1"/>
</dbReference>
<gene>
    <name evidence="13" type="ORF">H9982_03130</name>
</gene>
<evidence type="ECO:0000256" key="8">
    <source>
        <dbReference type="ARBA" id="ARBA00023014"/>
    </source>
</evidence>
<evidence type="ECO:0000256" key="4">
    <source>
        <dbReference type="ARBA" id="ARBA00022723"/>
    </source>
</evidence>
<feature type="domain" description="4Fe-4S ferredoxin-type" evidence="12">
    <location>
        <begin position="55"/>
        <end position="87"/>
    </location>
</feature>
<accession>A0A9D1VRC7</accession>
<reference evidence="13" key="2">
    <citation type="submission" date="2021-04" db="EMBL/GenBank/DDBJ databases">
        <authorList>
            <person name="Gilroy R."/>
        </authorList>
    </citation>
    <scope>NUCLEOTIDE SEQUENCE</scope>
    <source>
        <strain evidence="13">ChiHjej12B11-16260</strain>
    </source>
</reference>
<evidence type="ECO:0000313" key="14">
    <source>
        <dbReference type="Proteomes" id="UP000824246"/>
    </source>
</evidence>
<keyword evidence="7" id="KW-0408">Iron</keyword>
<reference evidence="13" key="1">
    <citation type="journal article" date="2021" name="PeerJ">
        <title>Extensive microbial diversity within the chicken gut microbiome revealed by metagenomics and culture.</title>
        <authorList>
            <person name="Gilroy R."/>
            <person name="Ravi A."/>
            <person name="Getino M."/>
            <person name="Pursley I."/>
            <person name="Horton D.L."/>
            <person name="Alikhan N.F."/>
            <person name="Baker D."/>
            <person name="Gharbi K."/>
            <person name="Hall N."/>
            <person name="Watson M."/>
            <person name="Adriaenssens E.M."/>
            <person name="Foster-Nyarko E."/>
            <person name="Jarju S."/>
            <person name="Secka A."/>
            <person name="Antonio M."/>
            <person name="Oren A."/>
            <person name="Chaudhuri R.R."/>
            <person name="La Ragione R."/>
            <person name="Hildebrand F."/>
            <person name="Pallen M.J."/>
        </authorList>
    </citation>
    <scope>NUCLEOTIDE SEQUENCE</scope>
    <source>
        <strain evidence="13">ChiHjej12B11-16260</strain>
    </source>
</reference>
<evidence type="ECO:0000256" key="6">
    <source>
        <dbReference type="ARBA" id="ARBA00022967"/>
    </source>
</evidence>
<evidence type="ECO:0000256" key="9">
    <source>
        <dbReference type="ARBA" id="ARBA00023027"/>
    </source>
</evidence>
<dbReference type="InterPro" id="IPR017900">
    <property type="entry name" value="4Fe4S_Fe_S_CS"/>
</dbReference>
<dbReference type="PROSITE" id="PS00198">
    <property type="entry name" value="4FE4S_FER_1"/>
    <property type="match status" value="2"/>
</dbReference>
<evidence type="ECO:0000259" key="12">
    <source>
        <dbReference type="PROSITE" id="PS51379"/>
    </source>
</evidence>
<evidence type="ECO:0000256" key="5">
    <source>
        <dbReference type="ARBA" id="ARBA00022737"/>
    </source>
</evidence>
<dbReference type="InterPro" id="IPR017896">
    <property type="entry name" value="4Fe4S_Fe-S-bd"/>
</dbReference>
<evidence type="ECO:0000256" key="3">
    <source>
        <dbReference type="ARBA" id="ARBA00022719"/>
    </source>
</evidence>
<keyword evidence="6" id="KW-1278">Translocase</keyword>
<keyword evidence="8" id="KW-0411">Iron-sulfur</keyword>
<dbReference type="PANTHER" id="PTHR10849:SF24">
    <property type="entry name" value="NADH-QUINONE OXIDOREDUCTASE SUBUNIT I 2"/>
    <property type="match status" value="1"/>
</dbReference>
<evidence type="ECO:0000256" key="2">
    <source>
        <dbReference type="ARBA" id="ARBA00022485"/>
    </source>
</evidence>
<dbReference type="GO" id="GO:0046872">
    <property type="term" value="F:metal ion binding"/>
    <property type="evidence" value="ECO:0007669"/>
    <property type="project" value="UniProtKB-KW"/>
</dbReference>
<evidence type="ECO:0000256" key="1">
    <source>
        <dbReference type="ARBA" id="ARBA00022475"/>
    </source>
</evidence>
<dbReference type="GO" id="GO:0048038">
    <property type="term" value="F:quinone binding"/>
    <property type="evidence" value="ECO:0007669"/>
    <property type="project" value="UniProtKB-KW"/>
</dbReference>
<dbReference type="PROSITE" id="PS51379">
    <property type="entry name" value="4FE4S_FER_2"/>
    <property type="match status" value="2"/>
</dbReference>
<evidence type="ECO:0000256" key="7">
    <source>
        <dbReference type="ARBA" id="ARBA00023004"/>
    </source>
</evidence>
<dbReference type="Proteomes" id="UP000824246">
    <property type="component" value="Unassembled WGS sequence"/>
</dbReference>
<evidence type="ECO:0000256" key="11">
    <source>
        <dbReference type="ARBA" id="ARBA00023136"/>
    </source>
</evidence>
<keyword evidence="9" id="KW-0520">NAD</keyword>
<keyword evidence="5" id="KW-0677">Repeat</keyword>
<organism evidence="13 14">
    <name type="scientific">Candidatus Barnesiella excrementipullorum</name>
    <dbReference type="NCBI Taxonomy" id="2838479"/>
    <lineage>
        <taxon>Bacteria</taxon>
        <taxon>Pseudomonadati</taxon>
        <taxon>Bacteroidota</taxon>
        <taxon>Bacteroidia</taxon>
        <taxon>Bacteroidales</taxon>
        <taxon>Barnesiellaceae</taxon>
        <taxon>Barnesiella</taxon>
    </lineage>
</organism>
<keyword evidence="11" id="KW-0472">Membrane</keyword>
<keyword evidence="10" id="KW-0830">Ubiquinone</keyword>
<comment type="caution">
    <text evidence="13">The sequence shown here is derived from an EMBL/GenBank/DDBJ whole genome shotgun (WGS) entry which is preliminary data.</text>
</comment>
<dbReference type="AlphaFoldDB" id="A0A9D1VRC7"/>
<keyword evidence="4" id="KW-0479">Metal-binding</keyword>
<dbReference type="Gene3D" id="3.30.70.3270">
    <property type="match status" value="1"/>
</dbReference>
<evidence type="ECO:0000256" key="10">
    <source>
        <dbReference type="ARBA" id="ARBA00023075"/>
    </source>
</evidence>
<dbReference type="GO" id="GO:0051539">
    <property type="term" value="F:4 iron, 4 sulfur cluster binding"/>
    <property type="evidence" value="ECO:0007669"/>
    <property type="project" value="UniProtKB-KW"/>
</dbReference>
<dbReference type="Pfam" id="PF12838">
    <property type="entry name" value="Fer4_7"/>
    <property type="match status" value="1"/>
</dbReference>
<dbReference type="GO" id="GO:0016651">
    <property type="term" value="F:oxidoreductase activity, acting on NAD(P)H"/>
    <property type="evidence" value="ECO:0007669"/>
    <property type="project" value="InterPro"/>
</dbReference>
<dbReference type="SUPFAM" id="SSF54862">
    <property type="entry name" value="4Fe-4S ferredoxins"/>
    <property type="match status" value="1"/>
</dbReference>
<evidence type="ECO:0000313" key="13">
    <source>
        <dbReference type="EMBL" id="HIX45193.1"/>
    </source>
</evidence>
<proteinExistence type="predicted"/>
<protein>
    <submittedName>
        <fullName evidence="13">NADH-quinone oxidoreductase subunit I</fullName>
    </submittedName>
</protein>
<dbReference type="EMBL" id="DXFB01000084">
    <property type="protein sequence ID" value="HIX45193.1"/>
    <property type="molecule type" value="Genomic_DNA"/>
</dbReference>
<keyword evidence="3" id="KW-0874">Quinone</keyword>
<dbReference type="InterPro" id="IPR010226">
    <property type="entry name" value="NADH_quinone_OxRdtase_chainI"/>
</dbReference>
<keyword evidence="1" id="KW-1003">Cell membrane</keyword>
<sequence>MGSNNNYFTSFFQGLGSLLHGMRITGKYFFSRKVTEQYPENRETLVIPERFRATLNLIYDEEGNHKCIACGICQNNCPNGTIRIESKKVETEDGKTKRVLDRYIYDLGSCTFCMLCVSTCPHHAIKFTNDFEQAVFTREKLVKQLNYRPEPKPTNKEEKSE</sequence>